<dbReference type="InterPro" id="IPR001245">
    <property type="entry name" value="Ser-Thr/Tyr_kinase_cat_dom"/>
</dbReference>
<protein>
    <recommendedName>
        <fullName evidence="3">Serine-threonine/tyrosine-protein kinase catalytic domain-containing protein</fullName>
    </recommendedName>
</protein>
<reference evidence="4" key="3">
    <citation type="submission" date="2025-09" db="UniProtKB">
        <authorList>
            <consortium name="Ensembl"/>
        </authorList>
    </citation>
    <scope>IDENTIFICATION</scope>
</reference>
<dbReference type="GO" id="GO:0043235">
    <property type="term" value="C:receptor complex"/>
    <property type="evidence" value="ECO:0007669"/>
    <property type="project" value="TreeGrafter"/>
</dbReference>
<keyword evidence="5" id="KW-1185">Reference proteome</keyword>
<dbReference type="GO" id="GO:0046427">
    <property type="term" value="P:positive regulation of receptor signaling pathway via JAK-STAT"/>
    <property type="evidence" value="ECO:0007669"/>
    <property type="project" value="TreeGrafter"/>
</dbReference>
<evidence type="ECO:0000256" key="1">
    <source>
        <dbReference type="ARBA" id="ARBA00022741"/>
    </source>
</evidence>
<feature type="domain" description="Serine-threonine/tyrosine-protein kinase catalytic" evidence="3">
    <location>
        <begin position="43"/>
        <end position="102"/>
    </location>
</feature>
<dbReference type="GeneTree" id="ENSGT00940000155626"/>
<dbReference type="Proteomes" id="UP000314982">
    <property type="component" value="Unassembled WGS sequence"/>
</dbReference>
<reference evidence="5" key="1">
    <citation type="submission" date="2018-06" db="EMBL/GenBank/DDBJ databases">
        <title>Genome assembly of Danube salmon.</title>
        <authorList>
            <person name="Macqueen D.J."/>
            <person name="Gundappa M.K."/>
        </authorList>
    </citation>
    <scope>NUCLEOTIDE SEQUENCE [LARGE SCALE GENOMIC DNA]</scope>
</reference>
<dbReference type="STRING" id="62062.ENSHHUP00000002595"/>
<dbReference type="GO" id="GO:0038109">
    <property type="term" value="P:Kit signaling pathway"/>
    <property type="evidence" value="ECO:0007669"/>
    <property type="project" value="TreeGrafter"/>
</dbReference>
<dbReference type="GO" id="GO:0019838">
    <property type="term" value="F:growth factor binding"/>
    <property type="evidence" value="ECO:0007669"/>
    <property type="project" value="TreeGrafter"/>
</dbReference>
<dbReference type="Gene3D" id="1.10.510.10">
    <property type="entry name" value="Transferase(Phosphotransferase) domain 1"/>
    <property type="match status" value="1"/>
</dbReference>
<dbReference type="GO" id="GO:0002244">
    <property type="term" value="P:hematopoietic progenitor cell differentiation"/>
    <property type="evidence" value="ECO:0007669"/>
    <property type="project" value="TreeGrafter"/>
</dbReference>
<reference evidence="4" key="2">
    <citation type="submission" date="2025-08" db="UniProtKB">
        <authorList>
            <consortium name="Ensembl"/>
        </authorList>
    </citation>
    <scope>IDENTIFICATION</scope>
</reference>
<dbReference type="InterPro" id="IPR011009">
    <property type="entry name" value="Kinase-like_dom_sf"/>
</dbReference>
<keyword evidence="1" id="KW-0547">Nucleotide-binding</keyword>
<sequence>MSGHMVTIVTLDTVYILTHKKACRHTCTQTFGEYTNCVCVCGVCVGGSPYPGMQVGSAFYRMIQEGHRMNRPEVAPREIYDMMLSCWSEDPLKRPSFRKLVERTELLLSEGTKNVYLNLSYGAVLPDQQRAASHRLSSVSSTTAPTQPLLLNTADVFLDYDTV</sequence>
<organism evidence="4 5">
    <name type="scientific">Hucho hucho</name>
    <name type="common">huchen</name>
    <dbReference type="NCBI Taxonomy" id="62062"/>
    <lineage>
        <taxon>Eukaryota</taxon>
        <taxon>Metazoa</taxon>
        <taxon>Chordata</taxon>
        <taxon>Craniata</taxon>
        <taxon>Vertebrata</taxon>
        <taxon>Euteleostomi</taxon>
        <taxon>Actinopterygii</taxon>
        <taxon>Neopterygii</taxon>
        <taxon>Teleostei</taxon>
        <taxon>Protacanthopterygii</taxon>
        <taxon>Salmoniformes</taxon>
        <taxon>Salmonidae</taxon>
        <taxon>Salmoninae</taxon>
        <taxon>Hucho</taxon>
    </lineage>
</organism>
<evidence type="ECO:0000313" key="5">
    <source>
        <dbReference type="Proteomes" id="UP000314982"/>
    </source>
</evidence>
<evidence type="ECO:0000259" key="3">
    <source>
        <dbReference type="Pfam" id="PF07714"/>
    </source>
</evidence>
<evidence type="ECO:0000313" key="4">
    <source>
        <dbReference type="Ensembl" id="ENSHHUP00000002595.1"/>
    </source>
</evidence>
<name>A0A4W5JWP6_9TELE</name>
<dbReference type="Ensembl" id="ENSHHUT00000002688.1">
    <property type="protein sequence ID" value="ENSHHUP00000002595.1"/>
    <property type="gene ID" value="ENSHHUG00000001674.1"/>
</dbReference>
<dbReference type="Pfam" id="PF07714">
    <property type="entry name" value="PK_Tyr_Ser-Thr"/>
    <property type="match status" value="1"/>
</dbReference>
<dbReference type="GO" id="GO:0004714">
    <property type="term" value="F:transmembrane receptor protein tyrosine kinase activity"/>
    <property type="evidence" value="ECO:0007669"/>
    <property type="project" value="TreeGrafter"/>
</dbReference>
<dbReference type="GO" id="GO:0005886">
    <property type="term" value="C:plasma membrane"/>
    <property type="evidence" value="ECO:0007669"/>
    <property type="project" value="TreeGrafter"/>
</dbReference>
<dbReference type="InterPro" id="IPR050122">
    <property type="entry name" value="RTK"/>
</dbReference>
<evidence type="ECO:0000256" key="2">
    <source>
        <dbReference type="ARBA" id="ARBA00022840"/>
    </source>
</evidence>
<dbReference type="SUPFAM" id="SSF56112">
    <property type="entry name" value="Protein kinase-like (PK-like)"/>
    <property type="match status" value="1"/>
</dbReference>
<dbReference type="GO" id="GO:0030183">
    <property type="term" value="P:B cell differentiation"/>
    <property type="evidence" value="ECO:0007669"/>
    <property type="project" value="TreeGrafter"/>
</dbReference>
<dbReference type="FunFam" id="1.10.510.10:FF:001346">
    <property type="entry name" value="Uncharacterized protein"/>
    <property type="match status" value="1"/>
</dbReference>
<dbReference type="PANTHER" id="PTHR24416">
    <property type="entry name" value="TYROSINE-PROTEIN KINASE RECEPTOR"/>
    <property type="match status" value="1"/>
</dbReference>
<proteinExistence type="predicted"/>
<dbReference type="GO" id="GO:0030335">
    <property type="term" value="P:positive regulation of cell migration"/>
    <property type="evidence" value="ECO:0007669"/>
    <property type="project" value="TreeGrafter"/>
</dbReference>
<dbReference type="GO" id="GO:0005524">
    <property type="term" value="F:ATP binding"/>
    <property type="evidence" value="ECO:0007669"/>
    <property type="project" value="UniProtKB-KW"/>
</dbReference>
<accession>A0A4W5JWP6</accession>
<dbReference type="AlphaFoldDB" id="A0A4W5JWP6"/>
<keyword evidence="2" id="KW-0067">ATP-binding</keyword>
<dbReference type="PANTHER" id="PTHR24416:SF599">
    <property type="entry name" value="MAST_STEM CELL GROWTH FACTOR RECEPTOR"/>
    <property type="match status" value="1"/>
</dbReference>